<evidence type="ECO:0008006" key="3">
    <source>
        <dbReference type="Google" id="ProtNLM"/>
    </source>
</evidence>
<sequence length="230" mass="24477">MSVKPASVEAPGVRRPMRPRVVRLVDIGLDPAFDASMSFVQATLQNINTGAASPIVEVEFVRSRDLRTVGMALTAEAHVLHVMAHGGAYGDDGPTFSSSDQRTSFSLGQLTDDAAGQGRGVRTSTVFADGCKTATGVWQRAFEHVLQGPITYIGTTSSIGWHEATVFGAMFYGVLYRNKGKGVDPAAASMAAARGAAQAYTDLLGKRCPYKAITLEPSAWARENVRPTNI</sequence>
<evidence type="ECO:0000313" key="2">
    <source>
        <dbReference type="Proteomes" id="UP000246661"/>
    </source>
</evidence>
<dbReference type="RefSeq" id="WP_211307962.1">
    <property type="nucleotide sequence ID" value="NZ_QGTX01000001.1"/>
</dbReference>
<protein>
    <recommendedName>
        <fullName evidence="3">CHAT domain-containing protein</fullName>
    </recommendedName>
</protein>
<comment type="caution">
    <text evidence="1">The sequence shown here is derived from an EMBL/GenBank/DDBJ whole genome shotgun (WGS) entry which is preliminary data.</text>
</comment>
<organism evidence="1 2">
    <name type="scientific">Geodermatophilus normandii</name>
    <dbReference type="NCBI Taxonomy" id="1137989"/>
    <lineage>
        <taxon>Bacteria</taxon>
        <taxon>Bacillati</taxon>
        <taxon>Actinomycetota</taxon>
        <taxon>Actinomycetes</taxon>
        <taxon>Geodermatophilales</taxon>
        <taxon>Geodermatophilaceae</taxon>
        <taxon>Geodermatophilus</taxon>
    </lineage>
</organism>
<accession>A0A317QL79</accession>
<evidence type="ECO:0000313" key="1">
    <source>
        <dbReference type="EMBL" id="PWW23496.1"/>
    </source>
</evidence>
<reference evidence="2" key="1">
    <citation type="submission" date="2018-05" db="EMBL/GenBank/DDBJ databases">
        <authorList>
            <person name="Klenk H.-P."/>
            <person name="Huntemann M."/>
            <person name="Clum A."/>
            <person name="Pillay M."/>
            <person name="Palaniappan K."/>
            <person name="Varghese N."/>
            <person name="Mikhailova N."/>
            <person name="Stamatis D."/>
            <person name="Reddy T."/>
            <person name="Daum C."/>
            <person name="Shapiro N."/>
            <person name="Ivanova N."/>
            <person name="Kyrpides N."/>
            <person name="Woyke T."/>
        </authorList>
    </citation>
    <scope>NUCLEOTIDE SEQUENCE [LARGE SCALE GENOMIC DNA]</scope>
    <source>
        <strain evidence="2">DSM 45417</strain>
    </source>
</reference>
<gene>
    <name evidence="1" type="ORF">JD79_02670</name>
</gene>
<keyword evidence="2" id="KW-1185">Reference proteome</keyword>
<dbReference type="AlphaFoldDB" id="A0A317QL79"/>
<dbReference type="Proteomes" id="UP000246661">
    <property type="component" value="Unassembled WGS sequence"/>
</dbReference>
<proteinExistence type="predicted"/>
<dbReference type="EMBL" id="QGTX01000001">
    <property type="protein sequence ID" value="PWW23496.1"/>
    <property type="molecule type" value="Genomic_DNA"/>
</dbReference>
<name>A0A317QL79_9ACTN</name>